<sequence>MRSVLIALRVTGVAVALTALTAVTAPSALAGEEDRGDRGGITVDPNPARPGAQVKLRVQGCEGTRGAAKSSVFVADADLYGRDGSRGPLYGDAMISSHASPGWHSVRVTCDGHDKVSGSVEIVQHRPTHHPSPVWPVHAGGGGMSGELAAKAEKAEKAGPVTAAAAKKQHEEDGPGLPHTVIGAVLAAAATLAVAGRALALRRRRSGE</sequence>
<feature type="region of interest" description="Disordered" evidence="1">
    <location>
        <begin position="30"/>
        <end position="51"/>
    </location>
</feature>
<reference evidence="4" key="1">
    <citation type="submission" date="2022-10" db="EMBL/GenBank/DDBJ databases">
        <title>The complete genomes of actinobacterial strains from the NBC collection.</title>
        <authorList>
            <person name="Joergensen T.S."/>
            <person name="Alvarez Arevalo M."/>
            <person name="Sterndorff E.B."/>
            <person name="Faurdal D."/>
            <person name="Vuksanovic O."/>
            <person name="Mourched A.-S."/>
            <person name="Charusanti P."/>
            <person name="Shaw S."/>
            <person name="Blin K."/>
            <person name="Weber T."/>
        </authorList>
    </citation>
    <scope>NUCLEOTIDE SEQUENCE</scope>
    <source>
        <strain evidence="4">NBC_00049</strain>
    </source>
</reference>
<dbReference type="AlphaFoldDB" id="A0AAU2JMS1"/>
<keyword evidence="2" id="KW-1133">Transmembrane helix</keyword>
<feature type="transmembrane region" description="Helical" evidence="2">
    <location>
        <begin position="181"/>
        <end position="200"/>
    </location>
</feature>
<name>A0AAU2JMS1_9ACTN</name>
<feature type="chain" id="PRO_5043883490" evidence="3">
    <location>
        <begin position="31"/>
        <end position="208"/>
    </location>
</feature>
<evidence type="ECO:0000256" key="3">
    <source>
        <dbReference type="SAM" id="SignalP"/>
    </source>
</evidence>
<organism evidence="4">
    <name type="scientific">Streptomyces sp. NBC_00049</name>
    <dbReference type="NCBI Taxonomy" id="2903617"/>
    <lineage>
        <taxon>Bacteria</taxon>
        <taxon>Bacillati</taxon>
        <taxon>Actinomycetota</taxon>
        <taxon>Actinomycetes</taxon>
        <taxon>Kitasatosporales</taxon>
        <taxon>Streptomycetaceae</taxon>
        <taxon>Streptomyces</taxon>
    </lineage>
</organism>
<feature type="signal peptide" evidence="3">
    <location>
        <begin position="1"/>
        <end position="30"/>
    </location>
</feature>
<evidence type="ECO:0000256" key="2">
    <source>
        <dbReference type="SAM" id="Phobius"/>
    </source>
</evidence>
<evidence type="ECO:0000256" key="1">
    <source>
        <dbReference type="SAM" id="MobiDB-lite"/>
    </source>
</evidence>
<keyword evidence="2" id="KW-0812">Transmembrane</keyword>
<protein>
    <submittedName>
        <fullName evidence="4">Uncharacterized protein</fullName>
    </submittedName>
</protein>
<dbReference type="EMBL" id="CP108264">
    <property type="protein sequence ID" value="WTU74037.1"/>
    <property type="molecule type" value="Genomic_DNA"/>
</dbReference>
<accession>A0AAU2JMS1</accession>
<evidence type="ECO:0000313" key="4">
    <source>
        <dbReference type="EMBL" id="WTU74037.1"/>
    </source>
</evidence>
<gene>
    <name evidence="4" type="ORF">OG327_12230</name>
</gene>
<keyword evidence="3" id="KW-0732">Signal</keyword>
<proteinExistence type="predicted"/>
<keyword evidence="2" id="KW-0472">Membrane</keyword>